<feature type="region of interest" description="Disordered" evidence="1">
    <location>
        <begin position="413"/>
        <end position="438"/>
    </location>
</feature>
<feature type="region of interest" description="Disordered" evidence="1">
    <location>
        <begin position="564"/>
        <end position="591"/>
    </location>
</feature>
<keyword evidence="3" id="KW-1185">Reference proteome</keyword>
<name>A0A9Q9AND1_9PEZI</name>
<gene>
    <name evidence="2" type="ORF">Slin15195_G025920</name>
</gene>
<evidence type="ECO:0000256" key="1">
    <source>
        <dbReference type="SAM" id="MobiDB-lite"/>
    </source>
</evidence>
<proteinExistence type="predicted"/>
<reference evidence="2" key="1">
    <citation type="submission" date="2022-06" db="EMBL/GenBank/DDBJ databases">
        <title>Complete genome sequences of two strains of the flax pathogen Septoria linicola.</title>
        <authorList>
            <person name="Lapalu N."/>
            <person name="Simon A."/>
            <person name="Demenou B."/>
            <person name="Paumier D."/>
            <person name="Guillot M.-P."/>
            <person name="Gout L."/>
            <person name="Valade R."/>
        </authorList>
    </citation>
    <scope>NUCLEOTIDE SEQUENCE</scope>
    <source>
        <strain evidence="2">SE15195</strain>
    </source>
</reference>
<dbReference type="EMBL" id="CP099419">
    <property type="protein sequence ID" value="USW49273.1"/>
    <property type="molecule type" value="Genomic_DNA"/>
</dbReference>
<dbReference type="AlphaFoldDB" id="A0A9Q9AND1"/>
<organism evidence="2 3">
    <name type="scientific">Septoria linicola</name>
    <dbReference type="NCBI Taxonomy" id="215465"/>
    <lineage>
        <taxon>Eukaryota</taxon>
        <taxon>Fungi</taxon>
        <taxon>Dikarya</taxon>
        <taxon>Ascomycota</taxon>
        <taxon>Pezizomycotina</taxon>
        <taxon>Dothideomycetes</taxon>
        <taxon>Dothideomycetidae</taxon>
        <taxon>Mycosphaerellales</taxon>
        <taxon>Mycosphaerellaceae</taxon>
        <taxon>Septoria</taxon>
    </lineage>
</organism>
<accession>A0A9Q9AND1</accession>
<dbReference type="Proteomes" id="UP001056384">
    <property type="component" value="Chromosome 2"/>
</dbReference>
<protein>
    <submittedName>
        <fullName evidence="2">Uncharacterized protein</fullName>
    </submittedName>
</protein>
<evidence type="ECO:0000313" key="3">
    <source>
        <dbReference type="Proteomes" id="UP001056384"/>
    </source>
</evidence>
<evidence type="ECO:0000313" key="2">
    <source>
        <dbReference type="EMBL" id="USW49273.1"/>
    </source>
</evidence>
<sequence>MVVDPTGLDDMVLTRKGLECVLNFLPPLSGRLPSELWMSILDLIFVQSIAVEAPDIIWPLGPRGDSTIPPKDGTSPFHELPPELLRRVLAGSMPAKERTIKCLCGEAREKEVGQHLRPNCVSDLMTVCRKFKESVKEVVYAERFFEIHVHQGGTGGVELLDAGTQPLAYMESGSDDRFAKFIAEDEYGLKSMKKIEISIFPNVTTKRSKAVMLNTYFMIQAICRLLERGGKESDRIVNIKITFPRSENASHGASRRSIMNDEHFWWDPDTNTPRCTSIHNLPDIELALHAFAMLTRVHNVQIDLPASVRNHQPTVLFVNRLISGMTSRSSLPDLLLTAEQGIMIQSMRQETEDFIFSERFGRSSQHVEKLGEDVIEQHDEDGDEEAEDDEDEDGFSKSALARARGMSLGLTVKTGGKRNRTVRGMSSLRSTESRQHQEKRYQWQSFGQREGNVLGGASQTDAVPLTGLLHQARRRQTAMSAQGTLGGIPLGYASSALQAGNGTGTLGSPLFPRPARPRFIKPSPSQIIDLKMESAVAPDSSETARRNILERAQADRDQMQLDLQLNGDDEQDRVWKGLRSSSSSSQDMTDI</sequence>